<feature type="transmembrane region" description="Helical" evidence="1">
    <location>
        <begin position="182"/>
        <end position="205"/>
    </location>
</feature>
<feature type="transmembrane region" description="Helical" evidence="1">
    <location>
        <begin position="241"/>
        <end position="264"/>
    </location>
</feature>
<name>A0A930EBZ5_9FIRM</name>
<keyword evidence="1" id="KW-1133">Transmembrane helix</keyword>
<accession>A0A930EBZ5</accession>
<dbReference type="Proteomes" id="UP000722050">
    <property type="component" value="Unassembled WGS sequence"/>
</dbReference>
<feature type="transmembrane region" description="Helical" evidence="1">
    <location>
        <begin position="364"/>
        <end position="388"/>
    </location>
</feature>
<evidence type="ECO:0000313" key="3">
    <source>
        <dbReference type="Proteomes" id="UP000722050"/>
    </source>
</evidence>
<protein>
    <submittedName>
        <fullName evidence="2">ABC transporter</fullName>
    </submittedName>
</protein>
<feature type="transmembrane region" description="Helical" evidence="1">
    <location>
        <begin position="17"/>
        <end position="37"/>
    </location>
</feature>
<organism evidence="2 3">
    <name type="scientific">Mogibacterium diversum</name>
    <dbReference type="NCBI Taxonomy" id="114527"/>
    <lineage>
        <taxon>Bacteria</taxon>
        <taxon>Bacillati</taxon>
        <taxon>Bacillota</taxon>
        <taxon>Clostridia</taxon>
        <taxon>Peptostreptococcales</taxon>
        <taxon>Anaerovoracaceae</taxon>
        <taxon>Mogibacterium</taxon>
    </lineage>
</organism>
<evidence type="ECO:0000313" key="2">
    <source>
        <dbReference type="EMBL" id="MBF1351536.1"/>
    </source>
</evidence>
<gene>
    <name evidence="2" type="ORF">HXM71_00235</name>
</gene>
<reference evidence="2" key="1">
    <citation type="submission" date="2020-04" db="EMBL/GenBank/DDBJ databases">
        <title>Deep metagenomics examines the oral microbiome during advanced dental caries in children, revealing novel taxa and co-occurrences with host molecules.</title>
        <authorList>
            <person name="Baker J.L."/>
            <person name="Morton J.T."/>
            <person name="Dinis M."/>
            <person name="Alvarez R."/>
            <person name="Tran N.C."/>
            <person name="Knight R."/>
            <person name="Edlund A."/>
        </authorList>
    </citation>
    <scope>NUCLEOTIDE SEQUENCE</scope>
    <source>
        <strain evidence="2">JCVI_24_bin.8</strain>
    </source>
</reference>
<dbReference type="AlphaFoldDB" id="A0A930EBZ5"/>
<evidence type="ECO:0000256" key="1">
    <source>
        <dbReference type="SAM" id="Phobius"/>
    </source>
</evidence>
<feature type="transmembrane region" description="Helical" evidence="1">
    <location>
        <begin position="313"/>
        <end position="333"/>
    </location>
</feature>
<proteinExistence type="predicted"/>
<comment type="caution">
    <text evidence="2">The sequence shown here is derived from an EMBL/GenBank/DDBJ whole genome shotgun (WGS) entry which is preliminary data.</text>
</comment>
<feature type="transmembrane region" description="Helical" evidence="1">
    <location>
        <begin position="284"/>
        <end position="306"/>
    </location>
</feature>
<keyword evidence="1" id="KW-0812">Transmembrane</keyword>
<sequence>MVRCEFKKLFSNRINRILVLVLVVIAVVFSFFSIWSIKFVDKDGNTHNGLSAPRKLNEAKLKYKGALTSGVFYEIIQKEKNLNKKYGSMISDSLYASNEQEYGDIKDMIVSTLCYDKDFDDSVINDLDINEARNIYYIREKNINHMLKEYDNQEAKKKYLKRQFQKVHKPFEYAPAESWKTMGLYVTTYSMILLVIVSFFSSGLFSEEFRLGADSIFFSTKRGRTGGTITKIITGLLMASAIYWGAMLIMSIISFGVMGVSGASSPIQIEDSYSIYAYTFSQRYMVIMLSGYVGVMLSVAITMLVSAKTHSQVLSMCFPIVLFILSPFIGRILPFRKVFYITPDQLINVYNCIKLPLIYQFGGIVIMQIPMLIILYSIVAIMILPFIYRAFSKFYNK</sequence>
<keyword evidence="1" id="KW-0472">Membrane</keyword>
<dbReference type="EMBL" id="JABZQH010000003">
    <property type="protein sequence ID" value="MBF1351536.1"/>
    <property type="molecule type" value="Genomic_DNA"/>
</dbReference>